<reference evidence="2" key="1">
    <citation type="journal article" date="2015" name="Nature">
        <title>Complex archaea that bridge the gap between prokaryotes and eukaryotes.</title>
        <authorList>
            <person name="Spang A."/>
            <person name="Saw J.H."/>
            <person name="Jorgensen S.L."/>
            <person name="Zaremba-Niedzwiedzka K."/>
            <person name="Martijn J."/>
            <person name="Lind A.E."/>
            <person name="van Eijk R."/>
            <person name="Schleper C."/>
            <person name="Guy L."/>
            <person name="Ettema T.J."/>
        </authorList>
    </citation>
    <scope>NUCLEOTIDE SEQUENCE</scope>
</reference>
<dbReference type="PANTHER" id="PTHR30627">
    <property type="entry name" value="PEPTIDOGLYCAN D,D-TRANSPEPTIDASE"/>
    <property type="match status" value="1"/>
</dbReference>
<dbReference type="Gene3D" id="3.40.710.10">
    <property type="entry name" value="DD-peptidase/beta-lactamase superfamily"/>
    <property type="match status" value="1"/>
</dbReference>
<feature type="domain" description="Penicillin-binding protein transpeptidase" evidence="1">
    <location>
        <begin position="1"/>
        <end position="303"/>
    </location>
</feature>
<dbReference type="InterPro" id="IPR001460">
    <property type="entry name" value="PCN-bd_Tpept"/>
</dbReference>
<dbReference type="PANTHER" id="PTHR30627:SF2">
    <property type="entry name" value="PEPTIDOGLYCAN D,D-TRANSPEPTIDASE MRDA"/>
    <property type="match status" value="1"/>
</dbReference>
<comment type="caution">
    <text evidence="2">The sequence shown here is derived from an EMBL/GenBank/DDBJ whole genome shotgun (WGS) entry which is preliminary data.</text>
</comment>
<gene>
    <name evidence="2" type="ORF">LCGC14_1381600</name>
</gene>
<dbReference type="GO" id="GO:0005886">
    <property type="term" value="C:plasma membrane"/>
    <property type="evidence" value="ECO:0007669"/>
    <property type="project" value="TreeGrafter"/>
</dbReference>
<sequence>GEVLALVSIPSFDTNRVADFLNVSGEPLFNRAVSGRYNPGSTIKPLVAVAALEEQIVDPEDLFFSSGSLRIPNPYYPDKPSIFLDWKPHGWVNIYSALAKSSNVYFYIVGGGFESTDGLGIQVLRQWWQLFRLDKQTEIDLPEEKVGFLPSAEWKRKRENDPWRVGDTYNVSIGQGDLTVTPLELLNYVSAIANGGTLYKFRVAQGEPEVLSSIKEHISLLSFKAVRRGMRDAVVKQYGTVRMLLDVPMDIAAKTGTAQVGDGKTNALFIGYGPFEEPEIALLIIIEDAREGSLNATPVARDTFLWYYEHRMGTEAR</sequence>
<organism evidence="2">
    <name type="scientific">marine sediment metagenome</name>
    <dbReference type="NCBI Taxonomy" id="412755"/>
    <lineage>
        <taxon>unclassified sequences</taxon>
        <taxon>metagenomes</taxon>
        <taxon>ecological metagenomes</taxon>
    </lineage>
</organism>
<proteinExistence type="predicted"/>
<dbReference type="GO" id="GO:0008658">
    <property type="term" value="F:penicillin binding"/>
    <property type="evidence" value="ECO:0007669"/>
    <property type="project" value="InterPro"/>
</dbReference>
<dbReference type="AlphaFoldDB" id="A0A0F9KNF7"/>
<name>A0A0F9KNF7_9ZZZZ</name>
<dbReference type="SUPFAM" id="SSF56601">
    <property type="entry name" value="beta-lactamase/transpeptidase-like"/>
    <property type="match status" value="1"/>
</dbReference>
<evidence type="ECO:0000313" key="2">
    <source>
        <dbReference type="EMBL" id="KKM76296.1"/>
    </source>
</evidence>
<dbReference type="InterPro" id="IPR012338">
    <property type="entry name" value="Beta-lactam/transpept-like"/>
</dbReference>
<evidence type="ECO:0000259" key="1">
    <source>
        <dbReference type="Pfam" id="PF00905"/>
    </source>
</evidence>
<accession>A0A0F9KNF7</accession>
<dbReference type="EMBL" id="LAZR01008833">
    <property type="protein sequence ID" value="KKM76296.1"/>
    <property type="molecule type" value="Genomic_DNA"/>
</dbReference>
<dbReference type="GO" id="GO:0071555">
    <property type="term" value="P:cell wall organization"/>
    <property type="evidence" value="ECO:0007669"/>
    <property type="project" value="TreeGrafter"/>
</dbReference>
<feature type="non-terminal residue" evidence="2">
    <location>
        <position position="1"/>
    </location>
</feature>
<dbReference type="Pfam" id="PF00905">
    <property type="entry name" value="Transpeptidase"/>
    <property type="match status" value="1"/>
</dbReference>
<protein>
    <recommendedName>
        <fullName evidence="1">Penicillin-binding protein transpeptidase domain-containing protein</fullName>
    </recommendedName>
</protein>
<dbReference type="GO" id="GO:0071972">
    <property type="term" value="F:peptidoglycan L,D-transpeptidase activity"/>
    <property type="evidence" value="ECO:0007669"/>
    <property type="project" value="TreeGrafter"/>
</dbReference>
<dbReference type="InterPro" id="IPR050515">
    <property type="entry name" value="Beta-lactam/transpept"/>
</dbReference>